<evidence type="ECO:0000256" key="5">
    <source>
        <dbReference type="ARBA" id="ARBA00023163"/>
    </source>
</evidence>
<dbReference type="InterPro" id="IPR013325">
    <property type="entry name" value="RNA_pol_sigma_r2"/>
</dbReference>
<feature type="domain" description="RNA polymerase sigma-70 region 2" evidence="7">
    <location>
        <begin position="25"/>
        <end position="91"/>
    </location>
</feature>
<evidence type="ECO:0000313" key="10">
    <source>
        <dbReference type="Proteomes" id="UP000266389"/>
    </source>
</evidence>
<dbReference type="Pfam" id="PF04542">
    <property type="entry name" value="Sigma70_r2"/>
    <property type="match status" value="1"/>
</dbReference>
<protein>
    <recommendedName>
        <fullName evidence="6">RNA polymerase sigma factor</fullName>
    </recommendedName>
</protein>
<keyword evidence="5 6" id="KW-0804">Transcription</keyword>
<dbReference type="InterPro" id="IPR000838">
    <property type="entry name" value="RNA_pol_sigma70_ECF_CS"/>
</dbReference>
<dbReference type="PANTHER" id="PTHR43133">
    <property type="entry name" value="RNA POLYMERASE ECF-TYPE SIGMA FACTO"/>
    <property type="match status" value="1"/>
</dbReference>
<proteinExistence type="inferred from homology"/>
<dbReference type="InterPro" id="IPR013324">
    <property type="entry name" value="RNA_pol_sigma_r3/r4-like"/>
</dbReference>
<dbReference type="Gene3D" id="1.10.10.10">
    <property type="entry name" value="Winged helix-like DNA-binding domain superfamily/Winged helix DNA-binding domain"/>
    <property type="match status" value="1"/>
</dbReference>
<name>A0A395LXJ1_9BACT</name>
<evidence type="ECO:0000256" key="2">
    <source>
        <dbReference type="ARBA" id="ARBA00023015"/>
    </source>
</evidence>
<evidence type="ECO:0000313" key="9">
    <source>
        <dbReference type="EMBL" id="RFM23297.1"/>
    </source>
</evidence>
<evidence type="ECO:0000256" key="1">
    <source>
        <dbReference type="ARBA" id="ARBA00010641"/>
    </source>
</evidence>
<keyword evidence="3 6" id="KW-0731">Sigma factor</keyword>
<dbReference type="InterPro" id="IPR007627">
    <property type="entry name" value="RNA_pol_sigma70_r2"/>
</dbReference>
<dbReference type="Gene3D" id="1.10.1740.10">
    <property type="match status" value="1"/>
</dbReference>
<dbReference type="Proteomes" id="UP000266389">
    <property type="component" value="Unassembled WGS sequence"/>
</dbReference>
<evidence type="ECO:0000256" key="3">
    <source>
        <dbReference type="ARBA" id="ARBA00023082"/>
    </source>
</evidence>
<dbReference type="Pfam" id="PF08281">
    <property type="entry name" value="Sigma70_r4_2"/>
    <property type="match status" value="1"/>
</dbReference>
<dbReference type="InterPro" id="IPR036388">
    <property type="entry name" value="WH-like_DNA-bd_sf"/>
</dbReference>
<accession>A0A395LXJ1</accession>
<dbReference type="PANTHER" id="PTHR43133:SF51">
    <property type="entry name" value="RNA POLYMERASE SIGMA FACTOR"/>
    <property type="match status" value="1"/>
</dbReference>
<dbReference type="NCBIfam" id="TIGR02937">
    <property type="entry name" value="sigma70-ECF"/>
    <property type="match status" value="1"/>
</dbReference>
<dbReference type="AlphaFoldDB" id="A0A395LXJ1"/>
<feature type="domain" description="RNA polymerase sigma factor 70 region 4 type 2" evidence="8">
    <location>
        <begin position="123"/>
        <end position="175"/>
    </location>
</feature>
<keyword evidence="4 6" id="KW-0238">DNA-binding</keyword>
<dbReference type="SUPFAM" id="SSF88659">
    <property type="entry name" value="Sigma3 and sigma4 domains of RNA polymerase sigma factors"/>
    <property type="match status" value="1"/>
</dbReference>
<comment type="similarity">
    <text evidence="1 6">Belongs to the sigma-70 factor family. ECF subfamily.</text>
</comment>
<comment type="caution">
    <text evidence="9">The sequence shown here is derived from an EMBL/GenBank/DDBJ whole genome shotgun (WGS) entry which is preliminary data.</text>
</comment>
<dbReference type="EMBL" id="PHFL01000067">
    <property type="protein sequence ID" value="RFM23297.1"/>
    <property type="molecule type" value="Genomic_DNA"/>
</dbReference>
<gene>
    <name evidence="9" type="ORF">D0433_11545</name>
</gene>
<evidence type="ECO:0000256" key="4">
    <source>
        <dbReference type="ARBA" id="ARBA00023125"/>
    </source>
</evidence>
<reference evidence="9 10" key="1">
    <citation type="journal article" date="2011" name="ISME J.">
        <title>Community ecology of hot spring cyanobacterial mats: predominant populations and their functional potential.</title>
        <authorList>
            <person name="Klatt C.G."/>
            <person name="Wood J.M."/>
            <person name="Rusch D.B."/>
            <person name="Bateson M.M."/>
            <person name="Hamamura N."/>
            <person name="Heidelberg J.F."/>
            <person name="Grossman A.R."/>
            <person name="Bhaya D."/>
            <person name="Cohan F.M."/>
            <person name="Kuhl M."/>
            <person name="Bryant D.A."/>
            <person name="Ward D.M."/>
        </authorList>
    </citation>
    <scope>NUCLEOTIDE SEQUENCE [LARGE SCALE GENOMIC DNA]</scope>
    <source>
        <strain evidence="9">OS</strain>
    </source>
</reference>
<dbReference type="CDD" id="cd06171">
    <property type="entry name" value="Sigma70_r4"/>
    <property type="match status" value="1"/>
</dbReference>
<dbReference type="InterPro" id="IPR013249">
    <property type="entry name" value="RNA_pol_sigma70_r4_t2"/>
</dbReference>
<evidence type="ECO:0000259" key="7">
    <source>
        <dbReference type="Pfam" id="PF04542"/>
    </source>
</evidence>
<dbReference type="GO" id="GO:0006352">
    <property type="term" value="P:DNA-templated transcription initiation"/>
    <property type="evidence" value="ECO:0007669"/>
    <property type="project" value="InterPro"/>
</dbReference>
<organism evidence="9 10">
    <name type="scientific">Candidatus Thermochlorobacter aerophilus</name>
    <dbReference type="NCBI Taxonomy" id="1868324"/>
    <lineage>
        <taxon>Bacteria</taxon>
        <taxon>Pseudomonadati</taxon>
        <taxon>Chlorobiota</taxon>
        <taxon>Chlorobiia</taxon>
        <taxon>Chlorobiales</taxon>
        <taxon>Candidatus Thermochlorobacteriaceae</taxon>
        <taxon>Candidatus Thermochlorobacter</taxon>
    </lineage>
</organism>
<keyword evidence="2 6" id="KW-0805">Transcription regulation</keyword>
<dbReference type="PROSITE" id="PS01063">
    <property type="entry name" value="SIGMA70_ECF"/>
    <property type="match status" value="1"/>
</dbReference>
<sequence length="188" mass="22027">MKSDSELIALFKAGGAQAEQAFTELVRRYQEKIYWACRRMLKSHEDTDDVVQNVFIKAYHGLMNFNGSSEFYTWLYRIAINETINFLRTQNARRAEPIDEMPQDPTATETAPIEELERREEKELIAEAIASLPERQKQVFMMRYYDELSYEEIAEILGTSIGGLKANYFHAFKKIEAYIKARFKQRTT</sequence>
<dbReference type="SUPFAM" id="SSF88946">
    <property type="entry name" value="Sigma2 domain of RNA polymerase sigma factors"/>
    <property type="match status" value="1"/>
</dbReference>
<dbReference type="GO" id="GO:0016987">
    <property type="term" value="F:sigma factor activity"/>
    <property type="evidence" value="ECO:0007669"/>
    <property type="project" value="UniProtKB-KW"/>
</dbReference>
<dbReference type="InterPro" id="IPR014284">
    <property type="entry name" value="RNA_pol_sigma-70_dom"/>
</dbReference>
<evidence type="ECO:0000256" key="6">
    <source>
        <dbReference type="RuleBase" id="RU000716"/>
    </source>
</evidence>
<evidence type="ECO:0000259" key="8">
    <source>
        <dbReference type="Pfam" id="PF08281"/>
    </source>
</evidence>
<dbReference type="InterPro" id="IPR039425">
    <property type="entry name" value="RNA_pol_sigma-70-like"/>
</dbReference>
<dbReference type="GO" id="GO:0003677">
    <property type="term" value="F:DNA binding"/>
    <property type="evidence" value="ECO:0007669"/>
    <property type="project" value="UniProtKB-KW"/>
</dbReference>